<name>A0ACC2RVS5_9FUNG</name>
<dbReference type="Proteomes" id="UP001165960">
    <property type="component" value="Unassembled WGS sequence"/>
</dbReference>
<protein>
    <submittedName>
        <fullName evidence="1">Uncharacterized protein</fullName>
    </submittedName>
</protein>
<reference evidence="1" key="1">
    <citation type="submission" date="2022-04" db="EMBL/GenBank/DDBJ databases">
        <title>Genome of the entomopathogenic fungus Entomophthora muscae.</title>
        <authorList>
            <person name="Elya C."/>
            <person name="Lovett B.R."/>
            <person name="Lee E."/>
            <person name="Macias A.M."/>
            <person name="Hajek A.E."/>
            <person name="De Bivort B.L."/>
            <person name="Kasson M.T."/>
            <person name="De Fine Licht H.H."/>
            <person name="Stajich J.E."/>
        </authorList>
    </citation>
    <scope>NUCLEOTIDE SEQUENCE</scope>
    <source>
        <strain evidence="1">Berkeley</strain>
    </source>
</reference>
<dbReference type="EMBL" id="QTSX02006468">
    <property type="protein sequence ID" value="KAJ9054085.1"/>
    <property type="molecule type" value="Genomic_DNA"/>
</dbReference>
<organism evidence="1 2">
    <name type="scientific">Entomophthora muscae</name>
    <dbReference type="NCBI Taxonomy" id="34485"/>
    <lineage>
        <taxon>Eukaryota</taxon>
        <taxon>Fungi</taxon>
        <taxon>Fungi incertae sedis</taxon>
        <taxon>Zoopagomycota</taxon>
        <taxon>Entomophthoromycotina</taxon>
        <taxon>Entomophthoromycetes</taxon>
        <taxon>Entomophthorales</taxon>
        <taxon>Entomophthoraceae</taxon>
        <taxon>Entomophthora</taxon>
    </lineage>
</organism>
<comment type="caution">
    <text evidence="1">The sequence shown here is derived from an EMBL/GenBank/DDBJ whole genome shotgun (WGS) entry which is preliminary data.</text>
</comment>
<evidence type="ECO:0000313" key="2">
    <source>
        <dbReference type="Proteomes" id="UP001165960"/>
    </source>
</evidence>
<proteinExistence type="predicted"/>
<accession>A0ACC2RVS5</accession>
<gene>
    <name evidence="1" type="ORF">DSO57_1018211</name>
</gene>
<evidence type="ECO:0000313" key="1">
    <source>
        <dbReference type="EMBL" id="KAJ9054085.1"/>
    </source>
</evidence>
<sequence length="175" mass="19745">MQMFEDIPGHTQNILATSKNVVKSLTCDNLKYSALNLAPLMSPSLTPPMPPLPVVPGVQAQEDGLEAKEHPPKRASWLLGGMILMGLDSYFPRLSSASSLWMPLQAAIPDLYWIVSWWILPPGWEPNSVSLAPLPHKYHVEYLSQKKCLPLYSTNRCPFYWQYKALRPNTSHCGW</sequence>
<keyword evidence="2" id="KW-1185">Reference proteome</keyword>